<dbReference type="EMBL" id="AZBU02000002">
    <property type="protein sequence ID" value="TKR94806.1"/>
    <property type="molecule type" value="Genomic_DNA"/>
</dbReference>
<keyword evidence="2" id="KW-1185">Reference proteome</keyword>
<reference evidence="1 2" key="2">
    <citation type="journal article" date="2019" name="G3 (Bethesda)">
        <title>Hybrid Assembly of the Genome of the Entomopathogenic Nematode Steinernema carpocapsae Identifies the X-Chromosome.</title>
        <authorList>
            <person name="Serra L."/>
            <person name="Macchietto M."/>
            <person name="Macias-Munoz A."/>
            <person name="McGill C.J."/>
            <person name="Rodriguez I.M."/>
            <person name="Rodriguez B."/>
            <person name="Murad R."/>
            <person name="Mortazavi A."/>
        </authorList>
    </citation>
    <scope>NUCLEOTIDE SEQUENCE [LARGE SCALE GENOMIC DNA]</scope>
    <source>
        <strain evidence="1 2">ALL</strain>
    </source>
</reference>
<accession>A0A4U5PEL5</accession>
<organism evidence="1 2">
    <name type="scientific">Steinernema carpocapsae</name>
    <name type="common">Entomopathogenic nematode</name>
    <dbReference type="NCBI Taxonomy" id="34508"/>
    <lineage>
        <taxon>Eukaryota</taxon>
        <taxon>Metazoa</taxon>
        <taxon>Ecdysozoa</taxon>
        <taxon>Nematoda</taxon>
        <taxon>Chromadorea</taxon>
        <taxon>Rhabditida</taxon>
        <taxon>Tylenchina</taxon>
        <taxon>Panagrolaimomorpha</taxon>
        <taxon>Strongyloidoidea</taxon>
        <taxon>Steinernematidae</taxon>
        <taxon>Steinernema</taxon>
    </lineage>
</organism>
<evidence type="ECO:0000313" key="1">
    <source>
        <dbReference type="EMBL" id="TKR94806.1"/>
    </source>
</evidence>
<protein>
    <submittedName>
        <fullName evidence="1">Uncharacterized protein</fullName>
    </submittedName>
</protein>
<dbReference type="AlphaFoldDB" id="A0A4U5PEL5"/>
<gene>
    <name evidence="1" type="ORF">L596_009044</name>
</gene>
<comment type="caution">
    <text evidence="1">The sequence shown here is derived from an EMBL/GenBank/DDBJ whole genome shotgun (WGS) entry which is preliminary data.</text>
</comment>
<sequence>MFGYDPIRGYPPTQAEKINMRLLSFTLHYCKVKGETPRNACHYIFPFEDLIIDYFGNCDADGGNIQLPFEFVDTAIKK</sequence>
<reference evidence="1 2" key="1">
    <citation type="journal article" date="2015" name="Genome Biol.">
        <title>Comparative genomics of Steinernema reveals deeply conserved gene regulatory networks.</title>
        <authorList>
            <person name="Dillman A.R."/>
            <person name="Macchietto M."/>
            <person name="Porter C.F."/>
            <person name="Rogers A."/>
            <person name="Williams B."/>
            <person name="Antoshechkin I."/>
            <person name="Lee M.M."/>
            <person name="Goodwin Z."/>
            <person name="Lu X."/>
            <person name="Lewis E.E."/>
            <person name="Goodrich-Blair H."/>
            <person name="Stock S.P."/>
            <person name="Adams B.J."/>
            <person name="Sternberg P.W."/>
            <person name="Mortazavi A."/>
        </authorList>
    </citation>
    <scope>NUCLEOTIDE SEQUENCE [LARGE SCALE GENOMIC DNA]</scope>
    <source>
        <strain evidence="1 2">ALL</strain>
    </source>
</reference>
<name>A0A4U5PEL5_STECR</name>
<evidence type="ECO:0000313" key="2">
    <source>
        <dbReference type="Proteomes" id="UP000298663"/>
    </source>
</evidence>
<dbReference type="Proteomes" id="UP000298663">
    <property type="component" value="Unassembled WGS sequence"/>
</dbReference>
<proteinExistence type="predicted"/>